<sequence>MTYHYIPLEDFLTDYHTIEPTNEELQAFKAHLHTYLKRSTQQDNEEYQKNEINDFLKKVFHYRINTKNQIDSAIYDDNKVKVIIEAKRINNKNEFPKNKHNPLSKALCESVLYFLREYHKGNNEIKHIILCNPIEFFIFDADELKRFIDNKTIEQYYKNCDKKEGIKTSTDKFYKDLESYLMGGGGE</sequence>
<reference evidence="2 3" key="1">
    <citation type="submission" date="2018-04" db="EMBL/GenBank/DDBJ databases">
        <title>Novel Campyloabacter and Helicobacter Species and Strains.</title>
        <authorList>
            <person name="Mannion A.J."/>
            <person name="Shen Z."/>
            <person name="Fox J.G."/>
        </authorList>
    </citation>
    <scope>NUCLEOTIDE SEQUENCE [LARGE SCALE GENOMIC DNA]</scope>
    <source>
        <strain evidence="2 3">MIT 17-337</strain>
    </source>
</reference>
<accession>A0A3D8IKT8</accession>
<dbReference type="Pfam" id="PF23653">
    <property type="entry name" value="DUF7149"/>
    <property type="match status" value="1"/>
</dbReference>
<evidence type="ECO:0000313" key="3">
    <source>
        <dbReference type="Proteomes" id="UP000256379"/>
    </source>
</evidence>
<dbReference type="InterPro" id="IPR055573">
    <property type="entry name" value="DUF7149"/>
</dbReference>
<evidence type="ECO:0000313" key="2">
    <source>
        <dbReference type="EMBL" id="RDU65798.1"/>
    </source>
</evidence>
<proteinExistence type="predicted"/>
<dbReference type="EMBL" id="NXLQ01000010">
    <property type="protein sequence ID" value="RDU65798.1"/>
    <property type="molecule type" value="Genomic_DNA"/>
</dbReference>
<dbReference type="OrthoDB" id="5328684at2"/>
<dbReference type="RefSeq" id="WP_115543074.1">
    <property type="nucleotide sequence ID" value="NZ_NXLQ01000010.1"/>
</dbReference>
<name>A0A3D8IKT8_9HELI</name>
<keyword evidence="3" id="KW-1185">Reference proteome</keyword>
<dbReference type="AlphaFoldDB" id="A0A3D8IKT8"/>
<feature type="domain" description="DUF7149" evidence="1">
    <location>
        <begin position="13"/>
        <end position="179"/>
    </location>
</feature>
<comment type="caution">
    <text evidence="2">The sequence shown here is derived from an EMBL/GenBank/DDBJ whole genome shotgun (WGS) entry which is preliminary data.</text>
</comment>
<organism evidence="2 3">
    <name type="scientific">Helicobacter didelphidarum</name>
    <dbReference type="NCBI Taxonomy" id="2040648"/>
    <lineage>
        <taxon>Bacteria</taxon>
        <taxon>Pseudomonadati</taxon>
        <taxon>Campylobacterota</taxon>
        <taxon>Epsilonproteobacteria</taxon>
        <taxon>Campylobacterales</taxon>
        <taxon>Helicobacteraceae</taxon>
        <taxon>Helicobacter</taxon>
    </lineage>
</organism>
<gene>
    <name evidence="2" type="ORF">CQA53_05760</name>
</gene>
<protein>
    <recommendedName>
        <fullName evidence="1">DUF7149 domain-containing protein</fullName>
    </recommendedName>
</protein>
<evidence type="ECO:0000259" key="1">
    <source>
        <dbReference type="Pfam" id="PF23653"/>
    </source>
</evidence>
<dbReference type="Proteomes" id="UP000256379">
    <property type="component" value="Unassembled WGS sequence"/>
</dbReference>